<sequence>MHNPEGCTAPPLESRIVTNDADSGRPRRGRSGPRSGRGTRVGAVGSRV</sequence>
<gene>
    <name evidence="2" type="ORF">SAMN05216174_102499</name>
</gene>
<keyword evidence="3" id="KW-1185">Reference proteome</keyword>
<evidence type="ECO:0000256" key="1">
    <source>
        <dbReference type="SAM" id="MobiDB-lite"/>
    </source>
</evidence>
<dbReference type="Proteomes" id="UP000199501">
    <property type="component" value="Unassembled WGS sequence"/>
</dbReference>
<feature type="region of interest" description="Disordered" evidence="1">
    <location>
        <begin position="1"/>
        <end position="48"/>
    </location>
</feature>
<dbReference type="EMBL" id="FMZZ01000002">
    <property type="protein sequence ID" value="SDC53587.1"/>
    <property type="molecule type" value="Genomic_DNA"/>
</dbReference>
<accession>A0A1G6ME74</accession>
<evidence type="ECO:0000313" key="3">
    <source>
        <dbReference type="Proteomes" id="UP000199501"/>
    </source>
</evidence>
<proteinExistence type="predicted"/>
<name>A0A1G6ME74_9PSEU</name>
<evidence type="ECO:0000313" key="2">
    <source>
        <dbReference type="EMBL" id="SDC53587.1"/>
    </source>
</evidence>
<protein>
    <submittedName>
        <fullName evidence="2">Uncharacterized protein</fullName>
    </submittedName>
</protein>
<dbReference type="AlphaFoldDB" id="A0A1G6ME74"/>
<reference evidence="3" key="1">
    <citation type="submission" date="2016-10" db="EMBL/GenBank/DDBJ databases">
        <authorList>
            <person name="Varghese N."/>
            <person name="Submissions S."/>
        </authorList>
    </citation>
    <scope>NUCLEOTIDE SEQUENCE [LARGE SCALE GENOMIC DNA]</scope>
    <source>
        <strain evidence="3">IBRC-M 10403</strain>
    </source>
</reference>
<organism evidence="2 3">
    <name type="scientific">Actinokineospora iranica</name>
    <dbReference type="NCBI Taxonomy" id="1271860"/>
    <lineage>
        <taxon>Bacteria</taxon>
        <taxon>Bacillati</taxon>
        <taxon>Actinomycetota</taxon>
        <taxon>Actinomycetes</taxon>
        <taxon>Pseudonocardiales</taxon>
        <taxon>Pseudonocardiaceae</taxon>
        <taxon>Actinokineospora</taxon>
    </lineage>
</organism>